<evidence type="ECO:0000313" key="1">
    <source>
        <dbReference type="EMBL" id="OJX61303.1"/>
    </source>
</evidence>
<dbReference type="AlphaFoldDB" id="A0A1M3L6V0"/>
<proteinExistence type="predicted"/>
<organism evidence="1 2">
    <name type="scientific">Candidatus Kapaibacterium thiocyanatum</name>
    <dbReference type="NCBI Taxonomy" id="1895771"/>
    <lineage>
        <taxon>Bacteria</taxon>
        <taxon>Pseudomonadati</taxon>
        <taxon>Candidatus Kapaibacteriota</taxon>
        <taxon>Candidatus Kapaibacteriia</taxon>
        <taxon>Candidatus Kapaibacteriales</taxon>
        <taxon>Candidatus Kapaibacteriaceae</taxon>
        <taxon>Candidatus Kapaibacterium</taxon>
    </lineage>
</organism>
<reference evidence="1 2" key="1">
    <citation type="submission" date="2016-09" db="EMBL/GenBank/DDBJ databases">
        <title>Genome-resolved meta-omics ties microbial dynamics to process performance in biotechnology for thiocyanate degradation.</title>
        <authorList>
            <person name="Kantor R.S."/>
            <person name="Huddy R.J."/>
            <person name="Iyer R."/>
            <person name="Thomas B.C."/>
            <person name="Brown C.T."/>
            <person name="Anantharaman K."/>
            <person name="Tringe S."/>
            <person name="Hettich R.L."/>
            <person name="Harrison S.T."/>
            <person name="Banfield J.F."/>
        </authorList>
    </citation>
    <scope>NUCLEOTIDE SEQUENCE [LARGE SCALE GENOMIC DNA]</scope>
    <source>
        <strain evidence="1">59-99</strain>
    </source>
</reference>
<evidence type="ECO:0000313" key="2">
    <source>
        <dbReference type="Proteomes" id="UP000184233"/>
    </source>
</evidence>
<dbReference type="EMBL" id="MKVH01000002">
    <property type="protein sequence ID" value="OJX61303.1"/>
    <property type="molecule type" value="Genomic_DNA"/>
</dbReference>
<dbReference type="Proteomes" id="UP000184233">
    <property type="component" value="Unassembled WGS sequence"/>
</dbReference>
<accession>A0A1M3L6V0</accession>
<name>A0A1M3L6V0_9BACT</name>
<comment type="caution">
    <text evidence="1">The sequence shown here is derived from an EMBL/GenBank/DDBJ whole genome shotgun (WGS) entry which is preliminary data.</text>
</comment>
<dbReference type="STRING" id="1895771.BGO89_01630"/>
<sequence length="87" mass="9895">MCLRWIEQARSQSLLVAEQQHPLTVRIQASDRIDTGREVERSQRSVGAAGFRCELRENAEGFVEEKKHRARYRTGAMESAPPDIVNA</sequence>
<protein>
    <submittedName>
        <fullName evidence="1">Uncharacterized protein</fullName>
    </submittedName>
</protein>
<gene>
    <name evidence="1" type="ORF">BGO89_01630</name>
</gene>